<gene>
    <name evidence="2" type="ORF">JAAARDRAFT_414526</name>
</gene>
<evidence type="ECO:0000313" key="3">
    <source>
        <dbReference type="Proteomes" id="UP000027265"/>
    </source>
</evidence>
<dbReference type="Proteomes" id="UP000027265">
    <property type="component" value="Unassembled WGS sequence"/>
</dbReference>
<dbReference type="AlphaFoldDB" id="A0A067PRB8"/>
<sequence>MAWVSLVFGAIQECSEKGVIIGDCGKRIVRDTDSLVSRQSSFGRIDPTSQTTPTALVADADLWLGIVPFSSQPSDTRFSVPGGGRRHRPHKHTEKAPSPSVFKKTSQSNNAPVPMDSGPTNPSSHTTHDIPNLDSRGSRLLQVEIPVSPDSSHGHSSTNSSIRPGGGRVHYIPAPIRKAISDHTWFALGRARLPRDPTPGDCQPLLDASISGGLLEEHGGSMSTRFSDPSTSPIHLPTNPNDLSGSAGSVTPSQESSHFDPSRPPTPILAQTPGAVESLRRSSYQSTEIDEKGSEIEEYSFIVTPAPPFLPDIPSGEFEVSWPPNASTPAMLPALPPSHPSSRSSRVTFLDLQS</sequence>
<evidence type="ECO:0000256" key="1">
    <source>
        <dbReference type="SAM" id="MobiDB-lite"/>
    </source>
</evidence>
<feature type="region of interest" description="Disordered" evidence="1">
    <location>
        <begin position="74"/>
        <end position="134"/>
    </location>
</feature>
<accession>A0A067PRB8</accession>
<feature type="region of interest" description="Disordered" evidence="1">
    <location>
        <begin position="320"/>
        <end position="354"/>
    </location>
</feature>
<dbReference type="InParanoid" id="A0A067PRB8"/>
<keyword evidence="3" id="KW-1185">Reference proteome</keyword>
<evidence type="ECO:0000313" key="2">
    <source>
        <dbReference type="EMBL" id="KDQ53852.1"/>
    </source>
</evidence>
<organism evidence="2 3">
    <name type="scientific">Jaapia argillacea MUCL 33604</name>
    <dbReference type="NCBI Taxonomy" id="933084"/>
    <lineage>
        <taxon>Eukaryota</taxon>
        <taxon>Fungi</taxon>
        <taxon>Dikarya</taxon>
        <taxon>Basidiomycota</taxon>
        <taxon>Agaricomycotina</taxon>
        <taxon>Agaricomycetes</taxon>
        <taxon>Agaricomycetidae</taxon>
        <taxon>Jaapiales</taxon>
        <taxon>Jaapiaceae</taxon>
        <taxon>Jaapia</taxon>
    </lineage>
</organism>
<name>A0A067PRB8_9AGAM</name>
<feature type="compositionally biased region" description="Polar residues" evidence="1">
    <location>
        <begin position="221"/>
        <end position="256"/>
    </location>
</feature>
<proteinExistence type="predicted"/>
<feature type="compositionally biased region" description="Basic residues" evidence="1">
    <location>
        <begin position="84"/>
        <end position="93"/>
    </location>
</feature>
<dbReference type="HOGENOM" id="CLU_783167_0_0_1"/>
<protein>
    <submittedName>
        <fullName evidence="2">Uncharacterized protein</fullName>
    </submittedName>
</protein>
<feature type="region of interest" description="Disordered" evidence="1">
    <location>
        <begin position="213"/>
        <end position="270"/>
    </location>
</feature>
<feature type="compositionally biased region" description="Low complexity" evidence="1">
    <location>
        <begin position="148"/>
        <end position="161"/>
    </location>
</feature>
<reference evidence="3" key="1">
    <citation type="journal article" date="2014" name="Proc. Natl. Acad. Sci. U.S.A.">
        <title>Extensive sampling of basidiomycete genomes demonstrates inadequacy of the white-rot/brown-rot paradigm for wood decay fungi.</title>
        <authorList>
            <person name="Riley R."/>
            <person name="Salamov A.A."/>
            <person name="Brown D.W."/>
            <person name="Nagy L.G."/>
            <person name="Floudas D."/>
            <person name="Held B.W."/>
            <person name="Levasseur A."/>
            <person name="Lombard V."/>
            <person name="Morin E."/>
            <person name="Otillar R."/>
            <person name="Lindquist E.A."/>
            <person name="Sun H."/>
            <person name="LaButti K.M."/>
            <person name="Schmutz J."/>
            <person name="Jabbour D."/>
            <person name="Luo H."/>
            <person name="Baker S.E."/>
            <person name="Pisabarro A.G."/>
            <person name="Walton J.D."/>
            <person name="Blanchette R.A."/>
            <person name="Henrissat B."/>
            <person name="Martin F."/>
            <person name="Cullen D."/>
            <person name="Hibbett D.S."/>
            <person name="Grigoriev I.V."/>
        </authorList>
    </citation>
    <scope>NUCLEOTIDE SEQUENCE [LARGE SCALE GENOMIC DNA]</scope>
    <source>
        <strain evidence="3">MUCL 33604</strain>
    </source>
</reference>
<dbReference type="EMBL" id="KL197731">
    <property type="protein sequence ID" value="KDQ53852.1"/>
    <property type="molecule type" value="Genomic_DNA"/>
</dbReference>
<feature type="region of interest" description="Disordered" evidence="1">
    <location>
        <begin position="147"/>
        <end position="167"/>
    </location>
</feature>